<dbReference type="GO" id="GO:0009279">
    <property type="term" value="C:cell outer membrane"/>
    <property type="evidence" value="ECO:0007669"/>
    <property type="project" value="UniProtKB-SubCell"/>
</dbReference>
<keyword evidence="5" id="KW-1185">Reference proteome</keyword>
<accession>A0A521DZA0</accession>
<keyword evidence="1" id="KW-0472">Membrane</keyword>
<proteinExistence type="inferred from homology"/>
<dbReference type="SUPFAM" id="SSF56935">
    <property type="entry name" value="Porins"/>
    <property type="match status" value="1"/>
</dbReference>
<gene>
    <name evidence="4" type="ORF">SAMN06265350_10985</name>
</gene>
<protein>
    <submittedName>
        <fullName evidence="4">TonB-linked outer membrane protein, SusC/RagA family</fullName>
    </submittedName>
</protein>
<dbReference type="InterPro" id="IPR039426">
    <property type="entry name" value="TonB-dep_rcpt-like"/>
</dbReference>
<dbReference type="AlphaFoldDB" id="A0A521DZA0"/>
<dbReference type="InterPro" id="IPR023997">
    <property type="entry name" value="TonB-dep_OMP_SusC/RagA_CS"/>
</dbReference>
<dbReference type="InterPro" id="IPR012910">
    <property type="entry name" value="Plug_dom"/>
</dbReference>
<evidence type="ECO:0000313" key="5">
    <source>
        <dbReference type="Proteomes" id="UP000315971"/>
    </source>
</evidence>
<keyword evidence="1" id="KW-0813">Transport</keyword>
<dbReference type="Gene3D" id="2.170.130.10">
    <property type="entry name" value="TonB-dependent receptor, plug domain"/>
    <property type="match status" value="1"/>
</dbReference>
<evidence type="ECO:0000259" key="3">
    <source>
        <dbReference type="Pfam" id="PF07715"/>
    </source>
</evidence>
<feature type="domain" description="TonB-dependent receptor plug" evidence="3">
    <location>
        <begin position="135"/>
        <end position="271"/>
    </location>
</feature>
<organism evidence="4 5">
    <name type="scientific">Solitalea koreensis</name>
    <dbReference type="NCBI Taxonomy" id="543615"/>
    <lineage>
        <taxon>Bacteria</taxon>
        <taxon>Pseudomonadati</taxon>
        <taxon>Bacteroidota</taxon>
        <taxon>Sphingobacteriia</taxon>
        <taxon>Sphingobacteriales</taxon>
        <taxon>Sphingobacteriaceae</taxon>
        <taxon>Solitalea</taxon>
    </lineage>
</organism>
<comment type="similarity">
    <text evidence="1">Belongs to the TonB-dependent receptor family.</text>
</comment>
<keyword evidence="1" id="KW-0812">Transmembrane</keyword>
<dbReference type="NCBIfam" id="TIGR04057">
    <property type="entry name" value="SusC_RagA_signa"/>
    <property type="match status" value="1"/>
</dbReference>
<evidence type="ECO:0000313" key="4">
    <source>
        <dbReference type="EMBL" id="SMO76942.1"/>
    </source>
</evidence>
<name>A0A521DZA0_9SPHI</name>
<keyword evidence="1" id="KW-1134">Transmembrane beta strand</keyword>
<reference evidence="4 5" key="1">
    <citation type="submission" date="2017-05" db="EMBL/GenBank/DDBJ databases">
        <authorList>
            <person name="Varghese N."/>
            <person name="Submissions S."/>
        </authorList>
    </citation>
    <scope>NUCLEOTIDE SEQUENCE [LARGE SCALE GENOMIC DNA]</scope>
    <source>
        <strain evidence="4 5">DSM 21342</strain>
    </source>
</reference>
<dbReference type="PROSITE" id="PS52016">
    <property type="entry name" value="TONB_DEPENDENT_REC_3"/>
    <property type="match status" value="1"/>
</dbReference>
<evidence type="ECO:0000256" key="2">
    <source>
        <dbReference type="SAM" id="SignalP"/>
    </source>
</evidence>
<dbReference type="Proteomes" id="UP000315971">
    <property type="component" value="Unassembled WGS sequence"/>
</dbReference>
<dbReference type="Pfam" id="PF07715">
    <property type="entry name" value="Plug"/>
    <property type="match status" value="1"/>
</dbReference>
<feature type="signal peptide" evidence="2">
    <location>
        <begin position="1"/>
        <end position="24"/>
    </location>
</feature>
<comment type="subcellular location">
    <subcellularLocation>
        <location evidence="1">Cell outer membrane</location>
        <topology evidence="1">Multi-pass membrane protein</topology>
    </subcellularLocation>
</comment>
<sequence length="1035" mass="113311">MKQKVYYLLALAGLICLNSQMSYALQPSVKKTFSQADTIRQLQKVTVSVRDLGTSKLLDSVRVTLGKESKFTEKGVVVFGDNKDSILIFSKPGYVRLAKKLTSATLTVSMLKTDESEGFAINPGLSKRVNSLFTGSAVTVEGDKLREINGTNFIDALKFYVPSLTVTKSNNNGSNPNALPEIRLRGANNFPYAATITNNNNSASGVQTAPSSADFIASNVTTTSSPIILLDGIQVSLQTALDIDMNRIQSVTVLKDAAATASYGMRGGNGVIAIQTVKPGRGMNISFSEQVQIATPDISSYKTLSAKEKLDLENKAGLYPGSLAALYQKRYNQAYNNGVNTNWLELPLQNGLSSKHTLAFSSGTDEVVYGFTASYNDIQGSMKGSSRKNLDLGANFGGHFGSFSFNNQFYYLGSNASNSPFGSFDKYAKMNPYWNPYDKFTGKFQKLLEVDTIGENVIPYLNPAYNSTLATTDAAKYARYSNVTNLNWVIGSGFQLDGIASISKQADELNQFLPPNHTKFGMLTADSILKRGLYNYTSNSFLDIQGGVRLQYQKNLGKHTIFTNVGENLAQTNSESEGVAVSGFAVDRLADISFGSAYAMNKPVSGKIATRYASTFGNVTYSYDNRYQVDLSGALDNYSGLSKMSKFGAVGMAWNVHNEKFLKNVSWIDLLKVKGSFGITGNQYFLSYLNRTTYDYYTNQQYIPAGSGTGTIGIGLGAYLTGYGNKNLEAPETYKQDIGLDAVLFKNRLALNLNAFKQRTYKMVLPLFSPASTGFQNFASFDNYGELENGGFEIGAAATVYKSPKNNLNWNIMANTLHAMDKITTASGPIFDYTNINNNTIAPQNTLQPQYVIGKSPYAIWAVPSAGIDPLTGKEAFLKKDGTITTVWDASDKVYAGKLTPTWVGSFGTDVTYKQFALGAYFNYQYGAKVYNQGLANIENKVYNDPSYNILRSLGYAASPTNAVTRLVENDDKIQCSSIMFGYTVPKMFAERIKAKNLALKFLVNNAFEIGGADMQRGIYYPFQRNYTFTLNANF</sequence>
<keyword evidence="1" id="KW-0998">Cell outer membrane</keyword>
<dbReference type="InterPro" id="IPR037066">
    <property type="entry name" value="Plug_dom_sf"/>
</dbReference>
<dbReference type="OrthoDB" id="1094723at2"/>
<feature type="chain" id="PRO_5022033639" evidence="2">
    <location>
        <begin position="25"/>
        <end position="1035"/>
    </location>
</feature>
<dbReference type="EMBL" id="FXSZ01000009">
    <property type="protein sequence ID" value="SMO76942.1"/>
    <property type="molecule type" value="Genomic_DNA"/>
</dbReference>
<dbReference type="RefSeq" id="WP_142604484.1">
    <property type="nucleotide sequence ID" value="NZ_FXSZ01000009.1"/>
</dbReference>
<evidence type="ECO:0000256" key="1">
    <source>
        <dbReference type="PROSITE-ProRule" id="PRU01360"/>
    </source>
</evidence>
<keyword evidence="2" id="KW-0732">Signal</keyword>